<reference evidence="2 3" key="1">
    <citation type="submission" date="2019-03" db="EMBL/GenBank/DDBJ databases">
        <authorList>
            <person name="He R.-H."/>
        </authorList>
    </citation>
    <scope>NUCLEOTIDE SEQUENCE [LARGE SCALE GENOMIC DNA]</scope>
    <source>
        <strain evidence="3">SH 714</strain>
    </source>
</reference>
<sequence>MDFDEIDFDDENLETSDSLRLALLAAALTTAADLIATISALKAIDEEKESIKQDAQDQQVLEEQLQNMQQQIDELTQQNQEHINHQNYLIEVLQSMQSQINKLKR</sequence>
<name>A0A4Y8IS83_9BACI</name>
<feature type="coiled-coil region" evidence="1">
    <location>
        <begin position="44"/>
        <end position="85"/>
    </location>
</feature>
<keyword evidence="1" id="KW-0175">Coiled coil</keyword>
<keyword evidence="3" id="KW-1185">Reference proteome</keyword>
<dbReference type="EMBL" id="SOPW01000005">
    <property type="protein sequence ID" value="TFB22862.1"/>
    <property type="molecule type" value="Genomic_DNA"/>
</dbReference>
<proteinExistence type="predicted"/>
<protein>
    <submittedName>
        <fullName evidence="2">Uncharacterized protein</fullName>
    </submittedName>
</protein>
<dbReference type="AlphaFoldDB" id="A0A4Y8IS83"/>
<comment type="caution">
    <text evidence="2">The sequence shown here is derived from an EMBL/GenBank/DDBJ whole genome shotgun (WGS) entry which is preliminary data.</text>
</comment>
<evidence type="ECO:0000313" key="2">
    <source>
        <dbReference type="EMBL" id="TFB22862.1"/>
    </source>
</evidence>
<evidence type="ECO:0000256" key="1">
    <source>
        <dbReference type="SAM" id="Coils"/>
    </source>
</evidence>
<gene>
    <name evidence="2" type="ORF">E3U55_06385</name>
</gene>
<dbReference type="Proteomes" id="UP000297975">
    <property type="component" value="Unassembled WGS sequence"/>
</dbReference>
<dbReference type="RefSeq" id="WP_134339594.1">
    <property type="nucleotide sequence ID" value="NZ_SOPW01000005.1"/>
</dbReference>
<accession>A0A4Y8IS83</accession>
<evidence type="ECO:0000313" key="3">
    <source>
        <dbReference type="Proteomes" id="UP000297975"/>
    </source>
</evidence>
<organism evidence="2 3">
    <name type="scientific">Filobacillus milosensis</name>
    <dbReference type="NCBI Taxonomy" id="94137"/>
    <lineage>
        <taxon>Bacteria</taxon>
        <taxon>Bacillati</taxon>
        <taxon>Bacillota</taxon>
        <taxon>Bacilli</taxon>
        <taxon>Bacillales</taxon>
        <taxon>Bacillaceae</taxon>
        <taxon>Filobacillus</taxon>
    </lineage>
</organism>